<keyword evidence="3" id="KW-0001">2Fe-2S</keyword>
<name>A0A5N0URG7_9PSEU</name>
<dbReference type="AlphaFoldDB" id="A0A5N0URG7"/>
<dbReference type="InterPro" id="IPR050415">
    <property type="entry name" value="MRET"/>
</dbReference>
<dbReference type="Gene3D" id="3.10.20.30">
    <property type="match status" value="1"/>
</dbReference>
<protein>
    <submittedName>
        <fullName evidence="10">Oxidoreductase</fullName>
    </submittedName>
</protein>
<evidence type="ECO:0000256" key="7">
    <source>
        <dbReference type="ARBA" id="ARBA00023014"/>
    </source>
</evidence>
<dbReference type="Gene3D" id="2.40.30.10">
    <property type="entry name" value="Translation factors"/>
    <property type="match status" value="1"/>
</dbReference>
<sequence length="324" mass="35816">MIVPPSPGLRRLARAAEHYHRWIISRSRDVRVRAVNRDLRLRVERVRREAEDVVSLRLANGSPLPTWRPGSHLDVHLPSGRRRQYSLCGDPADRFSYRIAVRRIGAGSAELHALTEGDELTVRGPRNAFPYAPADRSLFIAGGIGITPILPMVKAARGDWRLIYCGRSRDSLPFLDELPEDRVRIRTDDEHGVPDAAELLDGFDGSVYLCGPAPLLEAVRRTHHGPLHFERFAPPPVVDGRPFEVELARTGDVLPVPADASALSVVQERLPGVAYSCRQGFCGTCRVRVLAGEVDHRGGATFGHTEDSMLICVSRGTGRITLDL</sequence>
<dbReference type="GO" id="GO:0051537">
    <property type="term" value="F:2 iron, 2 sulfur cluster binding"/>
    <property type="evidence" value="ECO:0007669"/>
    <property type="project" value="UniProtKB-KW"/>
</dbReference>
<evidence type="ECO:0000256" key="4">
    <source>
        <dbReference type="ARBA" id="ARBA00022723"/>
    </source>
</evidence>
<evidence type="ECO:0000256" key="2">
    <source>
        <dbReference type="ARBA" id="ARBA00022630"/>
    </source>
</evidence>
<dbReference type="SUPFAM" id="SSF54292">
    <property type="entry name" value="2Fe-2S ferredoxin-like"/>
    <property type="match status" value="1"/>
</dbReference>
<evidence type="ECO:0000256" key="6">
    <source>
        <dbReference type="ARBA" id="ARBA00023004"/>
    </source>
</evidence>
<organism evidence="10 11">
    <name type="scientific">Amycolatopsis acidicola</name>
    <dbReference type="NCBI Taxonomy" id="2596893"/>
    <lineage>
        <taxon>Bacteria</taxon>
        <taxon>Bacillati</taxon>
        <taxon>Actinomycetota</taxon>
        <taxon>Actinomycetes</taxon>
        <taxon>Pseudonocardiales</taxon>
        <taxon>Pseudonocardiaceae</taxon>
        <taxon>Amycolatopsis</taxon>
    </lineage>
</organism>
<keyword evidence="4" id="KW-0479">Metal-binding</keyword>
<dbReference type="InterPro" id="IPR017938">
    <property type="entry name" value="Riboflavin_synthase-like_b-brl"/>
</dbReference>
<dbReference type="OrthoDB" id="3807506at2"/>
<keyword evidence="2" id="KW-0285">Flavoprotein</keyword>
<dbReference type="PROSITE" id="PS51384">
    <property type="entry name" value="FAD_FR"/>
    <property type="match status" value="1"/>
</dbReference>
<dbReference type="Proteomes" id="UP000319769">
    <property type="component" value="Unassembled WGS sequence"/>
</dbReference>
<dbReference type="InterPro" id="IPR017927">
    <property type="entry name" value="FAD-bd_FR_type"/>
</dbReference>
<dbReference type="CDD" id="cd00207">
    <property type="entry name" value="fer2"/>
    <property type="match status" value="1"/>
</dbReference>
<feature type="domain" description="2Fe-2S ferredoxin-type" evidence="8">
    <location>
        <begin position="243"/>
        <end position="324"/>
    </location>
</feature>
<dbReference type="InterPro" id="IPR039261">
    <property type="entry name" value="FNR_nucleotide-bd"/>
</dbReference>
<dbReference type="GO" id="GO:0016491">
    <property type="term" value="F:oxidoreductase activity"/>
    <property type="evidence" value="ECO:0007669"/>
    <property type="project" value="UniProtKB-KW"/>
</dbReference>
<dbReference type="InterPro" id="IPR006058">
    <property type="entry name" value="2Fe2S_fd_BS"/>
</dbReference>
<dbReference type="Gene3D" id="3.40.50.80">
    <property type="entry name" value="Nucleotide-binding domain of ferredoxin-NADP reductase (FNR) module"/>
    <property type="match status" value="1"/>
</dbReference>
<keyword evidence="11" id="KW-1185">Reference proteome</keyword>
<dbReference type="EMBL" id="VMNW02000068">
    <property type="protein sequence ID" value="KAA9154191.1"/>
    <property type="molecule type" value="Genomic_DNA"/>
</dbReference>
<evidence type="ECO:0000256" key="3">
    <source>
        <dbReference type="ARBA" id="ARBA00022714"/>
    </source>
</evidence>
<dbReference type="PROSITE" id="PS51085">
    <property type="entry name" value="2FE2S_FER_2"/>
    <property type="match status" value="1"/>
</dbReference>
<evidence type="ECO:0000313" key="11">
    <source>
        <dbReference type="Proteomes" id="UP000319769"/>
    </source>
</evidence>
<feature type="domain" description="FAD-binding FR-type" evidence="9">
    <location>
        <begin position="36"/>
        <end position="132"/>
    </location>
</feature>
<dbReference type="CDD" id="cd06185">
    <property type="entry name" value="PDR_like"/>
    <property type="match status" value="1"/>
</dbReference>
<keyword evidence="6" id="KW-0408">Iron</keyword>
<dbReference type="SUPFAM" id="SSF52343">
    <property type="entry name" value="Ferredoxin reductase-like, C-terminal NADP-linked domain"/>
    <property type="match status" value="1"/>
</dbReference>
<gene>
    <name evidence="10" type="ORF">FPZ12_032680</name>
</gene>
<dbReference type="PROSITE" id="PS00197">
    <property type="entry name" value="2FE2S_FER_1"/>
    <property type="match status" value="1"/>
</dbReference>
<keyword evidence="5" id="KW-0560">Oxidoreductase</keyword>
<dbReference type="PANTHER" id="PTHR47354">
    <property type="entry name" value="NADH OXIDOREDUCTASE HCR"/>
    <property type="match status" value="1"/>
</dbReference>
<dbReference type="SUPFAM" id="SSF63380">
    <property type="entry name" value="Riboflavin synthase domain-like"/>
    <property type="match status" value="1"/>
</dbReference>
<evidence type="ECO:0000256" key="1">
    <source>
        <dbReference type="ARBA" id="ARBA00001974"/>
    </source>
</evidence>
<proteinExistence type="predicted"/>
<evidence type="ECO:0000259" key="9">
    <source>
        <dbReference type="PROSITE" id="PS51384"/>
    </source>
</evidence>
<dbReference type="InterPro" id="IPR036010">
    <property type="entry name" value="2Fe-2S_ferredoxin-like_sf"/>
</dbReference>
<keyword evidence="7" id="KW-0411">Iron-sulfur</keyword>
<dbReference type="InterPro" id="IPR001041">
    <property type="entry name" value="2Fe-2S_ferredoxin-type"/>
</dbReference>
<comment type="cofactor">
    <cofactor evidence="1">
        <name>FAD</name>
        <dbReference type="ChEBI" id="CHEBI:57692"/>
    </cofactor>
</comment>
<dbReference type="InterPro" id="IPR012675">
    <property type="entry name" value="Beta-grasp_dom_sf"/>
</dbReference>
<reference evidence="10" key="1">
    <citation type="submission" date="2019-09" db="EMBL/GenBank/DDBJ databases">
        <authorList>
            <person name="Teo W.F.A."/>
            <person name="Duangmal K."/>
        </authorList>
    </citation>
    <scope>NUCLEOTIDE SEQUENCE [LARGE SCALE GENOMIC DNA]</scope>
    <source>
        <strain evidence="10">K81G1</strain>
    </source>
</reference>
<dbReference type="PANTHER" id="PTHR47354:SF1">
    <property type="entry name" value="CARNITINE MONOOXYGENASE REDUCTASE SUBUNIT"/>
    <property type="match status" value="1"/>
</dbReference>
<dbReference type="GO" id="GO:0046872">
    <property type="term" value="F:metal ion binding"/>
    <property type="evidence" value="ECO:0007669"/>
    <property type="project" value="UniProtKB-KW"/>
</dbReference>
<dbReference type="Pfam" id="PF00111">
    <property type="entry name" value="Fer2"/>
    <property type="match status" value="1"/>
</dbReference>
<dbReference type="PRINTS" id="PR00409">
    <property type="entry name" value="PHDIOXRDTASE"/>
</dbReference>
<evidence type="ECO:0000259" key="8">
    <source>
        <dbReference type="PROSITE" id="PS51085"/>
    </source>
</evidence>
<accession>A0A5N0URG7</accession>
<comment type="caution">
    <text evidence="10">The sequence shown here is derived from an EMBL/GenBank/DDBJ whole genome shotgun (WGS) entry which is preliminary data.</text>
</comment>
<evidence type="ECO:0000256" key="5">
    <source>
        <dbReference type="ARBA" id="ARBA00023002"/>
    </source>
</evidence>
<evidence type="ECO:0000313" key="10">
    <source>
        <dbReference type="EMBL" id="KAA9154191.1"/>
    </source>
</evidence>
<dbReference type="RefSeq" id="WP_144756549.1">
    <property type="nucleotide sequence ID" value="NZ_VMNW02000068.1"/>
</dbReference>